<accession>A0A914QM84</accession>
<evidence type="ECO:0000313" key="1">
    <source>
        <dbReference type="Proteomes" id="UP000887578"/>
    </source>
</evidence>
<name>A0A914QM84_9BILA</name>
<reference evidence="2" key="1">
    <citation type="submission" date="2022-11" db="UniProtKB">
        <authorList>
            <consortium name="WormBaseParasite"/>
        </authorList>
    </citation>
    <scope>IDENTIFICATION</scope>
</reference>
<dbReference type="WBParaSite" id="PDA_v2.g4368.t1">
    <property type="protein sequence ID" value="PDA_v2.g4368.t1"/>
    <property type="gene ID" value="PDA_v2.g4368"/>
</dbReference>
<dbReference type="AlphaFoldDB" id="A0A914QM84"/>
<keyword evidence="1" id="KW-1185">Reference proteome</keyword>
<dbReference type="Proteomes" id="UP000887578">
    <property type="component" value="Unplaced"/>
</dbReference>
<sequence>MAQDPSADIGPAIPESIKKSVEVTVTEEVVIESTDDGEKEPEAKRMKIVETETIEETFKVPIAAPKPTKTLAFEETYLRTLPRASQYEKSFMHRDTVTHVFATKTDFIITASIDGHLKFWKKIHKEGVEFVKHFRCHMRKDSSVLLSLIS</sequence>
<proteinExistence type="predicted"/>
<protein>
    <submittedName>
        <fullName evidence="2">Peptidylprolyl isomerase domain and WD repeat-containing protein 1</fullName>
    </submittedName>
</protein>
<organism evidence="1 2">
    <name type="scientific">Panagrolaimus davidi</name>
    <dbReference type="NCBI Taxonomy" id="227884"/>
    <lineage>
        <taxon>Eukaryota</taxon>
        <taxon>Metazoa</taxon>
        <taxon>Ecdysozoa</taxon>
        <taxon>Nematoda</taxon>
        <taxon>Chromadorea</taxon>
        <taxon>Rhabditida</taxon>
        <taxon>Tylenchina</taxon>
        <taxon>Panagrolaimomorpha</taxon>
        <taxon>Panagrolaimoidea</taxon>
        <taxon>Panagrolaimidae</taxon>
        <taxon>Panagrolaimus</taxon>
    </lineage>
</organism>
<evidence type="ECO:0000313" key="2">
    <source>
        <dbReference type="WBParaSite" id="PDA_v2.g4368.t1"/>
    </source>
</evidence>